<comment type="caution">
    <text evidence="1">The sequence shown here is derived from an EMBL/GenBank/DDBJ whole genome shotgun (WGS) entry which is preliminary data.</text>
</comment>
<name>A0ABR1JH74_9AGAR</name>
<gene>
    <name evidence="1" type="ORF">VKT23_008713</name>
</gene>
<dbReference type="Proteomes" id="UP001498398">
    <property type="component" value="Unassembled WGS sequence"/>
</dbReference>
<accession>A0ABR1JH74</accession>
<reference evidence="1 2" key="1">
    <citation type="submission" date="2024-01" db="EMBL/GenBank/DDBJ databases">
        <title>A draft genome for the cacao thread blight pathogen Marasmiellus scandens.</title>
        <authorList>
            <person name="Baruah I.K."/>
            <person name="Leung J."/>
            <person name="Bukari Y."/>
            <person name="Amoako-Attah I."/>
            <person name="Meinhardt L.W."/>
            <person name="Bailey B.A."/>
            <person name="Cohen S.P."/>
        </authorList>
    </citation>
    <scope>NUCLEOTIDE SEQUENCE [LARGE SCALE GENOMIC DNA]</scope>
    <source>
        <strain evidence="1 2">GH-19</strain>
    </source>
</reference>
<protein>
    <submittedName>
        <fullName evidence="1">Uncharacterized protein</fullName>
    </submittedName>
</protein>
<keyword evidence="2" id="KW-1185">Reference proteome</keyword>
<proteinExistence type="predicted"/>
<sequence>MQGCAWVCGVFFGDEKSVVEQAKGAFGLSEGDLILGAHKVFLSHSESAFHILEDHTRSQGVEEQKHNCLRGAEAEADLDPRGGLSDPYAPYPIPTLNAKYEHNLGAKSIHQLSLVANASPFQRADLYNDEYKENRSIARMTLSLVSAPSRYMFQNTTDPKKALMDKEAALAGEMVQATEVLKESSARRC</sequence>
<evidence type="ECO:0000313" key="2">
    <source>
        <dbReference type="Proteomes" id="UP001498398"/>
    </source>
</evidence>
<evidence type="ECO:0000313" key="1">
    <source>
        <dbReference type="EMBL" id="KAK7461539.1"/>
    </source>
</evidence>
<dbReference type="EMBL" id="JBANRG010000013">
    <property type="protein sequence ID" value="KAK7461539.1"/>
    <property type="molecule type" value="Genomic_DNA"/>
</dbReference>
<organism evidence="1 2">
    <name type="scientific">Marasmiellus scandens</name>
    <dbReference type="NCBI Taxonomy" id="2682957"/>
    <lineage>
        <taxon>Eukaryota</taxon>
        <taxon>Fungi</taxon>
        <taxon>Dikarya</taxon>
        <taxon>Basidiomycota</taxon>
        <taxon>Agaricomycotina</taxon>
        <taxon>Agaricomycetes</taxon>
        <taxon>Agaricomycetidae</taxon>
        <taxon>Agaricales</taxon>
        <taxon>Marasmiineae</taxon>
        <taxon>Omphalotaceae</taxon>
        <taxon>Marasmiellus</taxon>
    </lineage>
</organism>